<dbReference type="Proteomes" id="UP000839526">
    <property type="component" value="Unassembled WGS sequence"/>
</dbReference>
<comment type="caution">
    <text evidence="2">The sequence shown here is derived from an EMBL/GenBank/DDBJ whole genome shotgun (WGS) entry which is preliminary data.</text>
</comment>
<protein>
    <submittedName>
        <fullName evidence="2">Uncharacterized protein</fullName>
    </submittedName>
</protein>
<organism evidence="2">
    <name type="scientific">Salmonella enterica</name>
    <name type="common">Salmonella choleraesuis</name>
    <dbReference type="NCBI Taxonomy" id="28901"/>
    <lineage>
        <taxon>Bacteria</taxon>
        <taxon>Pseudomonadati</taxon>
        <taxon>Pseudomonadota</taxon>
        <taxon>Gammaproteobacteria</taxon>
        <taxon>Enterobacterales</taxon>
        <taxon>Enterobacteriaceae</taxon>
        <taxon>Salmonella</taxon>
    </lineage>
</organism>
<evidence type="ECO:0000256" key="1">
    <source>
        <dbReference type="SAM" id="Phobius"/>
    </source>
</evidence>
<gene>
    <name evidence="2" type="ORF">D9O31_15340</name>
</gene>
<accession>A0A403T281</accession>
<dbReference type="PROSITE" id="PS51257">
    <property type="entry name" value="PROKAR_LIPOPROTEIN"/>
    <property type="match status" value="1"/>
</dbReference>
<feature type="transmembrane region" description="Helical" evidence="1">
    <location>
        <begin position="12"/>
        <end position="37"/>
    </location>
</feature>
<proteinExistence type="predicted"/>
<keyword evidence="1" id="KW-1133">Transmembrane helix</keyword>
<dbReference type="AlphaFoldDB" id="A0A403T281"/>
<sequence length="125" mass="14640">MSKTLCQNRTRRLAFTMFAVIVLVISCGAVFVSWLWLSFILILVPVLSYIGLPEGDRFQILPISTLIRYLDGCTGNVWNANLLSQRTFLKYEQKDEYIHPQFLREKLNINVWSNAIPRFLYSYEE</sequence>
<name>A0A403T281_SALER</name>
<dbReference type="EMBL" id="RWAH01000013">
    <property type="protein sequence ID" value="MMS77886.1"/>
    <property type="molecule type" value="Genomic_DNA"/>
</dbReference>
<keyword evidence="1" id="KW-0472">Membrane</keyword>
<keyword evidence="1" id="KW-0812">Transmembrane</keyword>
<reference evidence="2" key="1">
    <citation type="submission" date="2018-10" db="EMBL/GenBank/DDBJ databases">
        <authorList>
            <consortium name="PulseNet: The National Subtyping Network for Foodborne Disease Surveillance"/>
            <person name="Tarr C.L."/>
            <person name="Trees E."/>
            <person name="Katz L.S."/>
            <person name="Carleton-Romer H.A."/>
            <person name="Stroika S."/>
            <person name="Kucerova Z."/>
            <person name="Roache K.F."/>
            <person name="Sabol A.L."/>
            <person name="Besser J."/>
            <person name="Gerner-Smidt P."/>
        </authorList>
    </citation>
    <scope>NUCLEOTIDE SEQUENCE [LARGE SCALE GENOMIC DNA]</scope>
    <source>
        <strain evidence="2">PNUSAS052121</strain>
    </source>
</reference>
<evidence type="ECO:0000313" key="2">
    <source>
        <dbReference type="EMBL" id="MMS77886.1"/>
    </source>
</evidence>